<gene>
    <name evidence="5" type="ORF">B1H20_16250</name>
</gene>
<evidence type="ECO:0000313" key="5">
    <source>
        <dbReference type="EMBL" id="ARF62769.1"/>
    </source>
</evidence>
<dbReference type="CDD" id="cd01107">
    <property type="entry name" value="HTH_BmrR"/>
    <property type="match status" value="1"/>
</dbReference>
<dbReference type="AlphaFoldDB" id="A0A1V0UC32"/>
<dbReference type="CDD" id="cd00143">
    <property type="entry name" value="PP2Cc"/>
    <property type="match status" value="1"/>
</dbReference>
<dbReference type="SUPFAM" id="SSF46955">
    <property type="entry name" value="Putative DNA-binding domain"/>
    <property type="match status" value="1"/>
</dbReference>
<dbReference type="Pfam" id="PF13672">
    <property type="entry name" value="PP2C_2"/>
    <property type="match status" value="1"/>
</dbReference>
<dbReference type="PANTHER" id="PTHR30204:SF97">
    <property type="entry name" value="MERR FAMILY REGULATORY PROTEIN"/>
    <property type="match status" value="1"/>
</dbReference>
<keyword evidence="1" id="KW-0238">DNA-binding</keyword>
<evidence type="ECO:0000259" key="4">
    <source>
        <dbReference type="PROSITE" id="PS51746"/>
    </source>
</evidence>
<dbReference type="Gene3D" id="3.60.40.10">
    <property type="entry name" value="PPM-type phosphatase domain"/>
    <property type="match status" value="1"/>
</dbReference>
<sequence>MEREGRAVGAASGELVTIGEFSRLSRLSAKALRRYDELGLLRPALVDPVNGYRYYDPAQAERARLVAWLRRIGMPLSRIARVVALDAGAAAVEIRAYWARVEAETAARRDLAMYLVGHLAAEGRVMAAISDGTGSTGGRGVPGGARGTDGTAGRPGSPGGRSGAVRPGAAAGGPEVVPLVIRCAALTDTGAVRTENQDAAFAGPRLLAVADGFGERGAEASAAAIEALKPSARGVGESGLSAADLLNTLEDTADSVSRAVREAVAPGAAPDGSGTTLTAMLWTGSRLGLVHIGDSRAYLLRGGGLYRITHDHSLVQAMIDDGSLSPEEAASHPERALLLKALVGAGRSAPTAVAARPDIRLREVRAGDRYLLCSDGLSAVVDEAGLREAVIAAETPEDAVRRLVGLAHEAGGPDNVACVVADVAADVVVADAAAGHVSAEDAGAEDVAAEA</sequence>
<dbReference type="Pfam" id="PF13411">
    <property type="entry name" value="MerR_1"/>
    <property type="match status" value="1"/>
</dbReference>
<dbReference type="KEGG" id="svu:B1H20_16250"/>
<dbReference type="OrthoDB" id="9801841at2"/>
<dbReference type="SMART" id="SM00331">
    <property type="entry name" value="PP2C_SIG"/>
    <property type="match status" value="1"/>
</dbReference>
<feature type="domain" description="PPM-type phosphatase" evidence="4">
    <location>
        <begin position="182"/>
        <end position="423"/>
    </location>
</feature>
<dbReference type="GO" id="GO:0003677">
    <property type="term" value="F:DNA binding"/>
    <property type="evidence" value="ECO:0007669"/>
    <property type="project" value="UniProtKB-KW"/>
</dbReference>
<dbReference type="InterPro" id="IPR001932">
    <property type="entry name" value="PPM-type_phosphatase-like_dom"/>
</dbReference>
<evidence type="ECO:0000313" key="6">
    <source>
        <dbReference type="Proteomes" id="UP000192445"/>
    </source>
</evidence>
<dbReference type="SUPFAM" id="SSF81606">
    <property type="entry name" value="PP2C-like"/>
    <property type="match status" value="1"/>
</dbReference>
<feature type="region of interest" description="Disordered" evidence="2">
    <location>
        <begin position="131"/>
        <end position="170"/>
    </location>
</feature>
<dbReference type="InterPro" id="IPR000551">
    <property type="entry name" value="MerR-type_HTH_dom"/>
</dbReference>
<evidence type="ECO:0000256" key="1">
    <source>
        <dbReference type="ARBA" id="ARBA00023125"/>
    </source>
</evidence>
<dbReference type="PROSITE" id="PS51746">
    <property type="entry name" value="PPM_2"/>
    <property type="match status" value="1"/>
</dbReference>
<dbReference type="InterPro" id="IPR047057">
    <property type="entry name" value="MerR_fam"/>
</dbReference>
<dbReference type="SMART" id="SM00332">
    <property type="entry name" value="PP2Cc"/>
    <property type="match status" value="1"/>
</dbReference>
<evidence type="ECO:0008006" key="7">
    <source>
        <dbReference type="Google" id="ProtNLM"/>
    </source>
</evidence>
<dbReference type="InterPro" id="IPR036457">
    <property type="entry name" value="PPM-type-like_dom_sf"/>
</dbReference>
<dbReference type="InterPro" id="IPR009061">
    <property type="entry name" value="DNA-bd_dom_put_sf"/>
</dbReference>
<dbReference type="SMART" id="SM00422">
    <property type="entry name" value="HTH_MERR"/>
    <property type="match status" value="1"/>
</dbReference>
<dbReference type="Proteomes" id="UP000192445">
    <property type="component" value="Chromosome"/>
</dbReference>
<dbReference type="Gene3D" id="1.10.1660.10">
    <property type="match status" value="1"/>
</dbReference>
<dbReference type="PROSITE" id="PS50937">
    <property type="entry name" value="HTH_MERR_2"/>
    <property type="match status" value="1"/>
</dbReference>
<reference evidence="5 6" key="1">
    <citation type="submission" date="2017-03" db="EMBL/GenBank/DDBJ databases">
        <title>Complete Genome Sequence of a natural compounds producer, Streptomyces violaceus S21.</title>
        <authorList>
            <person name="Zhong C."/>
            <person name="Zhao Z."/>
            <person name="Fu J."/>
            <person name="Zong G."/>
            <person name="Qin R."/>
            <person name="Cao G."/>
        </authorList>
    </citation>
    <scope>NUCLEOTIDE SEQUENCE [LARGE SCALE GENOMIC DNA]</scope>
    <source>
        <strain evidence="5 6">S21</strain>
    </source>
</reference>
<organism evidence="5 6">
    <name type="scientific">Streptomyces violaceoruber</name>
    <dbReference type="NCBI Taxonomy" id="1935"/>
    <lineage>
        <taxon>Bacteria</taxon>
        <taxon>Bacillati</taxon>
        <taxon>Actinomycetota</taxon>
        <taxon>Actinomycetes</taxon>
        <taxon>Kitasatosporales</taxon>
        <taxon>Streptomycetaceae</taxon>
        <taxon>Streptomyces</taxon>
        <taxon>Streptomyces violaceoruber group</taxon>
    </lineage>
</organism>
<proteinExistence type="predicted"/>
<dbReference type="RefSeq" id="WP_083192764.1">
    <property type="nucleotide sequence ID" value="NZ_CP020570.1"/>
</dbReference>
<dbReference type="PROSITE" id="PS00552">
    <property type="entry name" value="HTH_MERR_1"/>
    <property type="match status" value="1"/>
</dbReference>
<name>A0A1V0UC32_STRVN</name>
<dbReference type="GO" id="GO:0003700">
    <property type="term" value="F:DNA-binding transcription factor activity"/>
    <property type="evidence" value="ECO:0007669"/>
    <property type="project" value="InterPro"/>
</dbReference>
<evidence type="ECO:0000259" key="3">
    <source>
        <dbReference type="PROSITE" id="PS50937"/>
    </source>
</evidence>
<protein>
    <recommendedName>
        <fullName evidence="7">Protein phosphatase</fullName>
    </recommendedName>
</protein>
<dbReference type="PANTHER" id="PTHR30204">
    <property type="entry name" value="REDOX-CYCLING DRUG-SENSING TRANSCRIPTIONAL ACTIVATOR SOXR"/>
    <property type="match status" value="1"/>
</dbReference>
<accession>A0A1V0UC32</accession>
<feature type="domain" description="HTH merR-type" evidence="3">
    <location>
        <begin position="15"/>
        <end position="85"/>
    </location>
</feature>
<feature type="compositionally biased region" description="Gly residues" evidence="2">
    <location>
        <begin position="134"/>
        <end position="147"/>
    </location>
</feature>
<evidence type="ECO:0000256" key="2">
    <source>
        <dbReference type="SAM" id="MobiDB-lite"/>
    </source>
</evidence>
<dbReference type="EMBL" id="CP020570">
    <property type="protein sequence ID" value="ARF62769.1"/>
    <property type="molecule type" value="Genomic_DNA"/>
</dbReference>
<dbReference type="STRING" id="1935.B1H20_16250"/>